<dbReference type="PANTHER" id="PTHR43201">
    <property type="entry name" value="ACYL-COA SYNTHETASE"/>
    <property type="match status" value="1"/>
</dbReference>
<dbReference type="InterPro" id="IPR042099">
    <property type="entry name" value="ANL_N_sf"/>
</dbReference>
<protein>
    <submittedName>
        <fullName evidence="4">AMP-binding protein</fullName>
    </submittedName>
</protein>
<comment type="similarity">
    <text evidence="1">Belongs to the ATP-dependent AMP-binding enzyme family.</text>
</comment>
<gene>
    <name evidence="4" type="ORF">NQX30_00055</name>
</gene>
<evidence type="ECO:0000256" key="1">
    <source>
        <dbReference type="ARBA" id="ARBA00006432"/>
    </source>
</evidence>
<evidence type="ECO:0000313" key="4">
    <source>
        <dbReference type="EMBL" id="MDM5146783.1"/>
    </source>
</evidence>
<dbReference type="Pfam" id="PF00501">
    <property type="entry name" value="AMP-binding"/>
    <property type="match status" value="1"/>
</dbReference>
<dbReference type="PANTHER" id="PTHR43201:SF5">
    <property type="entry name" value="MEDIUM-CHAIN ACYL-COA LIGASE ACSF2, MITOCHONDRIAL"/>
    <property type="match status" value="1"/>
</dbReference>
<reference evidence="4" key="1">
    <citation type="submission" date="2022-08" db="EMBL/GenBank/DDBJ databases">
        <authorList>
            <person name="Dzunkova M."/>
            <person name="La Clair J."/>
            <person name="Tyml T."/>
            <person name="Doud D."/>
            <person name="Schulz F."/>
            <person name="Piquer S."/>
            <person name="Porcel Sanchis D."/>
            <person name="Osborn A."/>
            <person name="Robinson D."/>
            <person name="Louie K.B."/>
            <person name="Bowen B.P."/>
            <person name="Bowers R."/>
            <person name="Lee J."/>
            <person name="Arnau Llombart V."/>
            <person name="Diaz Villanueva W."/>
            <person name="Gosliner T."/>
            <person name="Northen T."/>
            <person name="Cheng J.-F."/>
            <person name="Burkart M.D."/>
            <person name="Woyke T."/>
        </authorList>
    </citation>
    <scope>NUCLEOTIDE SEQUENCE</scope>
    <source>
        <strain evidence="4">Df01</strain>
    </source>
</reference>
<dbReference type="Proteomes" id="UP001168167">
    <property type="component" value="Unassembled WGS sequence"/>
</dbReference>
<name>A0ABT7QJ60_9GAMM</name>
<keyword evidence="5" id="KW-1185">Reference proteome</keyword>
<sequence>MPLFIENTNIVRAYVRWGKQHGWNSPLFSDTEKELSYRSCYRAAWALGKIIAARHSHGERIGVLLPSSVGATIVFYAALFYRLTPVMLNPVVGSRNFQSACRTAVISTVYTSKKFLDNLLTAEALTQAAQDAGATVVCLEDLRPQINTKIKIGAVLASLFPALSVTRLPGAVSSENEAAAILFTSGSEGAPKGVSLSHGNLLANVAQVLCRLPGAAGLRMLNCMPVFHSFGLLAGVVLPAAGGMFARQYPTPLHYRQIPKIVKKHRAEIFFSANTFLLRYADEVGSADLQSLRYVFAGAEKLQDATRTLWAEKFNISILEGYGVTETAPVIAVNAPETNRPGSVGKPLDGIVVRLEQVAGVAKGGRLHIKGPNVMLGYFHADKPGVLQPPPDGWHDTGDIVELDDDGYLYIKGRMRRFIKIAGEMVPLDVIGETLKAHWLDFDFSVTSLQDTRRGEEPVLLTTMPEANRQNIAAVIQDAGLPSLWQPRRVFVVENIPLQPTGKPDYLAIQQLAAECDKKSLCASRK</sequence>
<reference evidence="4" key="2">
    <citation type="journal article" date="2023" name="Microbiome">
        <title>Synthase-selected sorting approach identifies a beta-lactone synthase in a nudibranch symbiotic bacterium.</title>
        <authorList>
            <person name="Dzunkova M."/>
            <person name="La Clair J.J."/>
            <person name="Tyml T."/>
            <person name="Doud D."/>
            <person name="Schulz F."/>
            <person name="Piquer-Esteban S."/>
            <person name="Porcel Sanchis D."/>
            <person name="Osborn A."/>
            <person name="Robinson D."/>
            <person name="Louie K.B."/>
            <person name="Bowen B.P."/>
            <person name="Bowers R.M."/>
            <person name="Lee J."/>
            <person name="Arnau V."/>
            <person name="Diaz-Villanueva W."/>
            <person name="Stepanauskas R."/>
            <person name="Gosliner T."/>
            <person name="Date S.V."/>
            <person name="Northen T.R."/>
            <person name="Cheng J.F."/>
            <person name="Burkart M.D."/>
            <person name="Woyke T."/>
        </authorList>
    </citation>
    <scope>NUCLEOTIDE SEQUENCE</scope>
    <source>
        <strain evidence="4">Df01</strain>
    </source>
</reference>
<accession>A0ABT7QJ60</accession>
<dbReference type="InterPro" id="IPR000873">
    <property type="entry name" value="AMP-dep_synth/lig_dom"/>
</dbReference>
<evidence type="ECO:0000256" key="2">
    <source>
        <dbReference type="ARBA" id="ARBA00022598"/>
    </source>
</evidence>
<proteinExistence type="inferred from homology"/>
<dbReference type="EMBL" id="JANQAO010000001">
    <property type="protein sequence ID" value="MDM5146783.1"/>
    <property type="molecule type" value="Genomic_DNA"/>
</dbReference>
<dbReference type="Gene3D" id="3.30.300.30">
    <property type="match status" value="1"/>
</dbReference>
<comment type="caution">
    <text evidence="4">The sequence shown here is derived from an EMBL/GenBank/DDBJ whole genome shotgun (WGS) entry which is preliminary data.</text>
</comment>
<dbReference type="InterPro" id="IPR045851">
    <property type="entry name" value="AMP-bd_C_sf"/>
</dbReference>
<organism evidence="4 5">
    <name type="scientific">Candidatus Doriopsillibacter californiensis</name>
    <dbReference type="NCBI Taxonomy" id="2970740"/>
    <lineage>
        <taxon>Bacteria</taxon>
        <taxon>Pseudomonadati</taxon>
        <taxon>Pseudomonadota</taxon>
        <taxon>Gammaproteobacteria</taxon>
        <taxon>Candidatus Tethybacterales</taxon>
        <taxon>Candidatus Persebacteraceae</taxon>
        <taxon>Candidatus Doriopsillibacter</taxon>
    </lineage>
</organism>
<evidence type="ECO:0000259" key="3">
    <source>
        <dbReference type="Pfam" id="PF00501"/>
    </source>
</evidence>
<dbReference type="Gene3D" id="3.40.50.12780">
    <property type="entry name" value="N-terminal domain of ligase-like"/>
    <property type="match status" value="1"/>
</dbReference>
<keyword evidence="2" id="KW-0436">Ligase</keyword>
<dbReference type="SUPFAM" id="SSF56801">
    <property type="entry name" value="Acetyl-CoA synthetase-like"/>
    <property type="match status" value="1"/>
</dbReference>
<dbReference type="InterPro" id="IPR020845">
    <property type="entry name" value="AMP-binding_CS"/>
</dbReference>
<evidence type="ECO:0000313" key="5">
    <source>
        <dbReference type="Proteomes" id="UP001168167"/>
    </source>
</evidence>
<dbReference type="PROSITE" id="PS00455">
    <property type="entry name" value="AMP_BINDING"/>
    <property type="match status" value="1"/>
</dbReference>
<feature type="domain" description="AMP-dependent synthetase/ligase" evidence="3">
    <location>
        <begin position="18"/>
        <end position="379"/>
    </location>
</feature>